<keyword evidence="10" id="KW-0133">Cell shape</keyword>
<dbReference type="Pfam" id="PF00912">
    <property type="entry name" value="Transgly"/>
    <property type="match status" value="1"/>
</dbReference>
<keyword evidence="12 18" id="KW-0472">Membrane</keyword>
<keyword evidence="11" id="KW-0573">Peptidoglycan synthesis</keyword>
<dbReference type="NCBIfam" id="TIGR02074">
    <property type="entry name" value="PBP_1a_fam"/>
    <property type="match status" value="1"/>
</dbReference>
<evidence type="ECO:0000256" key="7">
    <source>
        <dbReference type="ARBA" id="ARBA00022676"/>
    </source>
</evidence>
<dbReference type="InterPro" id="IPR012338">
    <property type="entry name" value="Beta-lactam/transpept-like"/>
</dbReference>
<evidence type="ECO:0000256" key="11">
    <source>
        <dbReference type="ARBA" id="ARBA00022984"/>
    </source>
</evidence>
<dbReference type="GO" id="GO:0008955">
    <property type="term" value="F:peptidoglycan glycosyltransferase activity"/>
    <property type="evidence" value="ECO:0007669"/>
    <property type="project" value="UniProtKB-EC"/>
</dbReference>
<dbReference type="EMBL" id="PCTA01000022">
    <property type="protein sequence ID" value="PIP61600.1"/>
    <property type="molecule type" value="Genomic_DNA"/>
</dbReference>
<feature type="domain" description="Glycosyl transferase family 51" evidence="20">
    <location>
        <begin position="82"/>
        <end position="257"/>
    </location>
</feature>
<evidence type="ECO:0000259" key="19">
    <source>
        <dbReference type="Pfam" id="PF00905"/>
    </source>
</evidence>
<dbReference type="FunFam" id="1.10.3810.10:FF:000001">
    <property type="entry name" value="Penicillin-binding protein 1A"/>
    <property type="match status" value="1"/>
</dbReference>
<dbReference type="GO" id="GO:0008658">
    <property type="term" value="F:penicillin binding"/>
    <property type="evidence" value="ECO:0007669"/>
    <property type="project" value="InterPro"/>
</dbReference>
<evidence type="ECO:0000256" key="13">
    <source>
        <dbReference type="ARBA" id="ARBA00023268"/>
    </source>
</evidence>
<keyword evidence="8" id="KW-0808">Transferase</keyword>
<dbReference type="AlphaFoldDB" id="A0A2H0BX34"/>
<dbReference type="Proteomes" id="UP000231246">
    <property type="component" value="Unassembled WGS sequence"/>
</dbReference>
<feature type="domain" description="Penicillin-binding protein transpeptidase" evidence="19">
    <location>
        <begin position="347"/>
        <end position="638"/>
    </location>
</feature>
<evidence type="ECO:0000313" key="21">
    <source>
        <dbReference type="EMBL" id="PIP61600.1"/>
    </source>
</evidence>
<name>A0A2H0BX34_9BACT</name>
<dbReference type="InterPro" id="IPR013783">
    <property type="entry name" value="Ig-like_fold"/>
</dbReference>
<dbReference type="PANTHER" id="PTHR32282:SF11">
    <property type="entry name" value="PENICILLIN-BINDING PROTEIN 1B"/>
    <property type="match status" value="1"/>
</dbReference>
<gene>
    <name evidence="21" type="ORF">COW99_03040</name>
</gene>
<reference evidence="21 22" key="1">
    <citation type="submission" date="2017-09" db="EMBL/GenBank/DDBJ databases">
        <title>Depth-based differentiation of microbial function through sediment-hosted aquifers and enrichment of novel symbionts in the deep terrestrial subsurface.</title>
        <authorList>
            <person name="Probst A.J."/>
            <person name="Ladd B."/>
            <person name="Jarett J.K."/>
            <person name="Geller-Mcgrath D.E."/>
            <person name="Sieber C.M."/>
            <person name="Emerson J.B."/>
            <person name="Anantharaman K."/>
            <person name="Thomas B.C."/>
            <person name="Malmstrom R."/>
            <person name="Stieglmeier M."/>
            <person name="Klingl A."/>
            <person name="Woyke T."/>
            <person name="Ryan C.M."/>
            <person name="Banfield J.F."/>
        </authorList>
    </citation>
    <scope>NUCLEOTIDE SEQUENCE [LARGE SCALE GENOMIC DNA]</scope>
    <source>
        <strain evidence="21">CG22_combo_CG10-13_8_21_14_all_38_20</strain>
    </source>
</reference>
<feature type="compositionally biased region" description="Basic and acidic residues" evidence="17">
    <location>
        <begin position="837"/>
        <end position="851"/>
    </location>
</feature>
<feature type="region of interest" description="Disordered" evidence="17">
    <location>
        <begin position="837"/>
        <end position="875"/>
    </location>
</feature>
<proteinExistence type="inferred from homology"/>
<dbReference type="InterPro" id="IPR003961">
    <property type="entry name" value="FN3_dom"/>
</dbReference>
<evidence type="ECO:0000256" key="9">
    <source>
        <dbReference type="ARBA" id="ARBA00022801"/>
    </source>
</evidence>
<keyword evidence="6" id="KW-0645">Protease</keyword>
<organism evidence="21 22">
    <name type="scientific">Candidatus Roizmanbacteria bacterium CG22_combo_CG10-13_8_21_14_all_38_20</name>
    <dbReference type="NCBI Taxonomy" id="1974862"/>
    <lineage>
        <taxon>Bacteria</taxon>
        <taxon>Candidatus Roizmaniibacteriota</taxon>
    </lineage>
</organism>
<evidence type="ECO:0000256" key="5">
    <source>
        <dbReference type="ARBA" id="ARBA00022645"/>
    </source>
</evidence>
<keyword evidence="7" id="KW-0328">Glycosyltransferase</keyword>
<evidence type="ECO:0000256" key="2">
    <source>
        <dbReference type="ARBA" id="ARBA00007090"/>
    </source>
</evidence>
<evidence type="ECO:0000256" key="8">
    <source>
        <dbReference type="ARBA" id="ARBA00022679"/>
    </source>
</evidence>
<comment type="catalytic activity">
    <reaction evidence="16">
        <text>[GlcNAc-(1-&gt;4)-Mur2Ac(oyl-L-Ala-gamma-D-Glu-L-Lys-D-Ala-D-Ala)](n)-di-trans,octa-cis-undecaprenyl diphosphate + beta-D-GlcNAc-(1-&gt;4)-Mur2Ac(oyl-L-Ala-gamma-D-Glu-L-Lys-D-Ala-D-Ala)-di-trans,octa-cis-undecaprenyl diphosphate = [GlcNAc-(1-&gt;4)-Mur2Ac(oyl-L-Ala-gamma-D-Glu-L-Lys-D-Ala-D-Ala)](n+1)-di-trans,octa-cis-undecaprenyl diphosphate + di-trans,octa-cis-undecaprenyl diphosphate + H(+)</text>
        <dbReference type="Rhea" id="RHEA:23708"/>
        <dbReference type="Rhea" id="RHEA-COMP:9602"/>
        <dbReference type="Rhea" id="RHEA-COMP:9603"/>
        <dbReference type="ChEBI" id="CHEBI:15378"/>
        <dbReference type="ChEBI" id="CHEBI:58405"/>
        <dbReference type="ChEBI" id="CHEBI:60033"/>
        <dbReference type="ChEBI" id="CHEBI:78435"/>
        <dbReference type="EC" id="2.4.99.28"/>
    </reaction>
</comment>
<dbReference type="GO" id="GO:0005886">
    <property type="term" value="C:plasma membrane"/>
    <property type="evidence" value="ECO:0007669"/>
    <property type="project" value="UniProtKB-SubCell"/>
</dbReference>
<keyword evidence="14" id="KW-0961">Cell wall biogenesis/degradation</keyword>
<evidence type="ECO:0000256" key="6">
    <source>
        <dbReference type="ARBA" id="ARBA00022670"/>
    </source>
</evidence>
<dbReference type="GO" id="GO:0009252">
    <property type="term" value="P:peptidoglycan biosynthetic process"/>
    <property type="evidence" value="ECO:0007669"/>
    <property type="project" value="UniProtKB-KW"/>
</dbReference>
<dbReference type="GO" id="GO:0008360">
    <property type="term" value="P:regulation of cell shape"/>
    <property type="evidence" value="ECO:0007669"/>
    <property type="project" value="UniProtKB-KW"/>
</dbReference>
<comment type="similarity">
    <text evidence="2">In the C-terminal section; belongs to the transpeptidase family.</text>
</comment>
<protein>
    <submittedName>
        <fullName evidence="21">Penicillin-binding protein</fullName>
    </submittedName>
</protein>
<dbReference type="CDD" id="cd00063">
    <property type="entry name" value="FN3"/>
    <property type="match status" value="1"/>
</dbReference>
<keyword evidence="18" id="KW-0812">Transmembrane</keyword>
<keyword evidence="18" id="KW-1133">Transmembrane helix</keyword>
<comment type="caution">
    <text evidence="21">The sequence shown here is derived from an EMBL/GenBank/DDBJ whole genome shotgun (WGS) entry which is preliminary data.</text>
</comment>
<dbReference type="InterPro" id="IPR050396">
    <property type="entry name" value="Glycosyltr_51/Transpeptidase"/>
</dbReference>
<comment type="catalytic activity">
    <reaction evidence="15">
        <text>Preferential cleavage: (Ac)2-L-Lys-D-Ala-|-D-Ala. Also transpeptidation of peptidyl-alanyl moieties that are N-acyl substituents of D-alanine.</text>
        <dbReference type="EC" id="3.4.16.4"/>
    </reaction>
</comment>
<comment type="similarity">
    <text evidence="3">In the N-terminal section; belongs to the glycosyltransferase 51 family.</text>
</comment>
<dbReference type="GO" id="GO:0009002">
    <property type="term" value="F:serine-type D-Ala-D-Ala carboxypeptidase activity"/>
    <property type="evidence" value="ECO:0007669"/>
    <property type="project" value="UniProtKB-EC"/>
</dbReference>
<dbReference type="GO" id="GO:0030288">
    <property type="term" value="C:outer membrane-bounded periplasmic space"/>
    <property type="evidence" value="ECO:0007669"/>
    <property type="project" value="TreeGrafter"/>
</dbReference>
<dbReference type="InterPro" id="IPR023346">
    <property type="entry name" value="Lysozyme-like_dom_sf"/>
</dbReference>
<dbReference type="InterPro" id="IPR036950">
    <property type="entry name" value="PBP_transglycosylase"/>
</dbReference>
<evidence type="ECO:0000259" key="20">
    <source>
        <dbReference type="Pfam" id="PF00912"/>
    </source>
</evidence>
<evidence type="ECO:0000256" key="3">
    <source>
        <dbReference type="ARBA" id="ARBA00007739"/>
    </source>
</evidence>
<dbReference type="Pfam" id="PF17957">
    <property type="entry name" value="Big_7"/>
    <property type="match status" value="1"/>
</dbReference>
<evidence type="ECO:0000256" key="14">
    <source>
        <dbReference type="ARBA" id="ARBA00023316"/>
    </source>
</evidence>
<keyword evidence="4" id="KW-1003">Cell membrane</keyword>
<keyword evidence="13" id="KW-0511">Multifunctional enzyme</keyword>
<evidence type="ECO:0000256" key="10">
    <source>
        <dbReference type="ARBA" id="ARBA00022960"/>
    </source>
</evidence>
<sequence>MRKAYDYSQKRRSRRRSRLNFGAIRFRKDKLVANLSVALVVLIVLGFLVVVGLFAWYSKDLPRPDKVRQFDGLSTIIYSRDGEPLYDIYAEQNLVPLKLDEVPEYLKQATIAIEDQDFYKHSGFSISGMMRGAFHSIFLGKVQGGSTLTQQLVKNALLTTEKSLPRKVKELILSIQIERKYTKDEILEMYLNNIPYGGTAWGTKTAAETYFDKDVSELNLVESAILAGLPQSPTRYSPYGPNPTAYISRTQNVLRRMREDKYISKDEEKVALSQLDKVIFSGNSAQITAAHFVMYVKQLLVDQYGESEVEQGGLRVTTTLDLDLQEDVEKIVLEEIAKVTNFNVTNGAVVAIDPQTGEVLAMVGSKDYSETGDEEEAFEGKFNVAVQGLRQPGSAIKPFTYATALSKGYAADTVLVDALTEFPGGEENPEYIPENYDGKYRGPLQLRYGLANSINTMAVKTLALVGVEDMMEIAFKMGFTTLEPTRSNINRFGLSITLGGGEVRLIDMTSAFGVFGASGVRHEPISILKIENSNGKTIFEHKQSRGKEVLEPGVAYIISDILSDNEARSLVFGPNSYLNIPGHKVAVKTGTTNDFRDNWTIGYTKDIVVGVWVGNNNNSPMKSVASGVTGAAPIWSRIMRSALATRSSGFGDLPDNIVQIQIDKFAGGKPVGGQPTRLEYFVKGTEPSDVSPIYQKLKVSRSDSNKLANSIEIAKGEYDEKDFIVLQEKDPFGTDTINRWQAGINKWLESVEDSKYHPPTETTSTDESSVVISFKDPEDHKQYDETKIHIRAQAVSGSSIKKIEVFIDGTSKHTANSDKVDIELDLSQGAYTIKVRAENDKGNSAESERKIGVQVPWDSNPTSTPTPSQSPIPTL</sequence>
<dbReference type="SUPFAM" id="SSF53955">
    <property type="entry name" value="Lysozyme-like"/>
    <property type="match status" value="1"/>
</dbReference>
<dbReference type="Gene3D" id="3.40.710.10">
    <property type="entry name" value="DD-peptidase/beta-lactamase superfamily"/>
    <property type="match status" value="1"/>
</dbReference>
<feature type="transmembrane region" description="Helical" evidence="18">
    <location>
        <begin position="31"/>
        <end position="57"/>
    </location>
</feature>
<evidence type="ECO:0000256" key="17">
    <source>
        <dbReference type="SAM" id="MobiDB-lite"/>
    </source>
</evidence>
<keyword evidence="9" id="KW-0378">Hydrolase</keyword>
<dbReference type="InterPro" id="IPR001460">
    <property type="entry name" value="PCN-bd_Tpept"/>
</dbReference>
<dbReference type="InterPro" id="IPR001264">
    <property type="entry name" value="Glyco_trans_51"/>
</dbReference>
<dbReference type="PANTHER" id="PTHR32282">
    <property type="entry name" value="BINDING PROTEIN TRANSPEPTIDASE, PUTATIVE-RELATED"/>
    <property type="match status" value="1"/>
</dbReference>
<evidence type="ECO:0000256" key="1">
    <source>
        <dbReference type="ARBA" id="ARBA00004236"/>
    </source>
</evidence>
<evidence type="ECO:0000256" key="4">
    <source>
        <dbReference type="ARBA" id="ARBA00022475"/>
    </source>
</evidence>
<dbReference type="Gene3D" id="2.60.40.10">
    <property type="entry name" value="Immunoglobulins"/>
    <property type="match status" value="1"/>
</dbReference>
<comment type="subcellular location">
    <subcellularLocation>
        <location evidence="1">Cell membrane</location>
    </subcellularLocation>
</comment>
<accession>A0A2H0BX34</accession>
<keyword evidence="5" id="KW-0121">Carboxypeptidase</keyword>
<evidence type="ECO:0000256" key="12">
    <source>
        <dbReference type="ARBA" id="ARBA00023136"/>
    </source>
</evidence>
<dbReference type="SUPFAM" id="SSF56601">
    <property type="entry name" value="beta-lactamase/transpeptidase-like"/>
    <property type="match status" value="1"/>
</dbReference>
<evidence type="ECO:0000313" key="22">
    <source>
        <dbReference type="Proteomes" id="UP000231246"/>
    </source>
</evidence>
<dbReference type="Gene3D" id="1.10.3810.10">
    <property type="entry name" value="Biosynthetic peptidoglycan transglycosylase-like"/>
    <property type="match status" value="1"/>
</dbReference>
<dbReference type="GO" id="GO:0071555">
    <property type="term" value="P:cell wall organization"/>
    <property type="evidence" value="ECO:0007669"/>
    <property type="project" value="UniProtKB-KW"/>
</dbReference>
<dbReference type="Pfam" id="PF00905">
    <property type="entry name" value="Transpeptidase"/>
    <property type="match status" value="1"/>
</dbReference>
<evidence type="ECO:0000256" key="15">
    <source>
        <dbReference type="ARBA" id="ARBA00034000"/>
    </source>
</evidence>
<evidence type="ECO:0000256" key="18">
    <source>
        <dbReference type="SAM" id="Phobius"/>
    </source>
</evidence>
<evidence type="ECO:0000256" key="16">
    <source>
        <dbReference type="ARBA" id="ARBA00049902"/>
    </source>
</evidence>
<dbReference type="GO" id="GO:0006508">
    <property type="term" value="P:proteolysis"/>
    <property type="evidence" value="ECO:0007669"/>
    <property type="project" value="UniProtKB-KW"/>
</dbReference>